<evidence type="ECO:0000256" key="1">
    <source>
        <dbReference type="ARBA" id="ARBA00022722"/>
    </source>
</evidence>
<comment type="subunit">
    <text evidence="4">Heterodimer of SbcC and SbcD.</text>
</comment>
<evidence type="ECO:0000313" key="7">
    <source>
        <dbReference type="EMBL" id="MFC5847716.1"/>
    </source>
</evidence>
<dbReference type="Gene3D" id="3.60.21.10">
    <property type="match status" value="1"/>
</dbReference>
<dbReference type="RefSeq" id="WP_380047096.1">
    <property type="nucleotide sequence ID" value="NZ_JBHSOH010000005.1"/>
</dbReference>
<comment type="similarity">
    <text evidence="4">Belongs to the SbcD family.</text>
</comment>
<evidence type="ECO:0000256" key="2">
    <source>
        <dbReference type="ARBA" id="ARBA00022801"/>
    </source>
</evidence>
<reference evidence="8" key="1">
    <citation type="journal article" date="2019" name="Int. J. Syst. Evol. Microbiol.">
        <title>The Global Catalogue of Microorganisms (GCM) 10K type strain sequencing project: providing services to taxonomists for standard genome sequencing and annotation.</title>
        <authorList>
            <consortium name="The Broad Institute Genomics Platform"/>
            <consortium name="The Broad Institute Genome Sequencing Center for Infectious Disease"/>
            <person name="Wu L."/>
            <person name="Ma J."/>
        </authorList>
    </citation>
    <scope>NUCLEOTIDE SEQUENCE [LARGE SCALE GENOMIC DNA]</scope>
    <source>
        <strain evidence="8">CGMCC 1.15053</strain>
    </source>
</reference>
<dbReference type="CDD" id="cd00840">
    <property type="entry name" value="MPP_Mre11_N"/>
    <property type="match status" value="1"/>
</dbReference>
<dbReference type="SUPFAM" id="SSF56300">
    <property type="entry name" value="Metallo-dependent phosphatases"/>
    <property type="match status" value="1"/>
</dbReference>
<dbReference type="Proteomes" id="UP001595979">
    <property type="component" value="Unassembled WGS sequence"/>
</dbReference>
<evidence type="ECO:0000256" key="5">
    <source>
        <dbReference type="SAM" id="MobiDB-lite"/>
    </source>
</evidence>
<comment type="function">
    <text evidence="4">SbcCD cleaves DNA hairpin structures. These structures can inhibit DNA replication and are intermediates in certain DNA recombination reactions. The complex acts as a 3'-&gt;5' double strand exonuclease that can open hairpins. It also has a 5' single-strand endonuclease activity.</text>
</comment>
<keyword evidence="4" id="KW-0233">DNA recombination</keyword>
<dbReference type="InterPro" id="IPR041796">
    <property type="entry name" value="Mre11_N"/>
</dbReference>
<feature type="region of interest" description="Disordered" evidence="5">
    <location>
        <begin position="380"/>
        <end position="402"/>
    </location>
</feature>
<dbReference type="InterPro" id="IPR029052">
    <property type="entry name" value="Metallo-depent_PP-like"/>
</dbReference>
<evidence type="ECO:0000259" key="6">
    <source>
        <dbReference type="Pfam" id="PF00149"/>
    </source>
</evidence>
<dbReference type="EMBL" id="JBHSOH010000005">
    <property type="protein sequence ID" value="MFC5847716.1"/>
    <property type="molecule type" value="Genomic_DNA"/>
</dbReference>
<evidence type="ECO:0000256" key="4">
    <source>
        <dbReference type="RuleBase" id="RU363069"/>
    </source>
</evidence>
<keyword evidence="2 4" id="KW-0378">Hydrolase</keyword>
<keyword evidence="8" id="KW-1185">Reference proteome</keyword>
<dbReference type="GO" id="GO:0004527">
    <property type="term" value="F:exonuclease activity"/>
    <property type="evidence" value="ECO:0007669"/>
    <property type="project" value="UniProtKB-KW"/>
</dbReference>
<name>A0ABW1DJV0_9DEIO</name>
<keyword evidence="1 4" id="KW-0540">Nuclease</keyword>
<dbReference type="Pfam" id="PF00149">
    <property type="entry name" value="Metallophos"/>
    <property type="match status" value="1"/>
</dbReference>
<accession>A0ABW1DJV0</accession>
<organism evidence="7 8">
    <name type="scientific">Deinococcus petrolearius</name>
    <dbReference type="NCBI Taxonomy" id="1751295"/>
    <lineage>
        <taxon>Bacteria</taxon>
        <taxon>Thermotogati</taxon>
        <taxon>Deinococcota</taxon>
        <taxon>Deinococci</taxon>
        <taxon>Deinococcales</taxon>
        <taxon>Deinococcaceae</taxon>
        <taxon>Deinococcus</taxon>
    </lineage>
</organism>
<proteinExistence type="inferred from homology"/>
<dbReference type="NCBIfam" id="TIGR00619">
    <property type="entry name" value="sbcd"/>
    <property type="match status" value="1"/>
</dbReference>
<dbReference type="InterPro" id="IPR050535">
    <property type="entry name" value="DNA_Repair-Maintenance_Comp"/>
</dbReference>
<feature type="domain" description="Calcineurin-like phosphoesterase" evidence="6">
    <location>
        <begin position="1"/>
        <end position="229"/>
    </location>
</feature>
<evidence type="ECO:0000313" key="8">
    <source>
        <dbReference type="Proteomes" id="UP001595979"/>
    </source>
</evidence>
<dbReference type="InterPro" id="IPR004593">
    <property type="entry name" value="SbcD"/>
</dbReference>
<dbReference type="PANTHER" id="PTHR30337:SF0">
    <property type="entry name" value="NUCLEASE SBCCD SUBUNIT D"/>
    <property type="match status" value="1"/>
</dbReference>
<keyword evidence="3 4" id="KW-0269">Exonuclease</keyword>
<keyword evidence="4" id="KW-0235">DNA replication</keyword>
<keyword evidence="4" id="KW-0255">Endonuclease</keyword>
<comment type="caution">
    <text evidence="7">The sequence shown here is derived from an EMBL/GenBank/DDBJ whole genome shotgun (WGS) entry which is preliminary data.</text>
</comment>
<gene>
    <name evidence="4" type="primary">sbcD</name>
    <name evidence="7" type="ORF">ACFPQ6_05285</name>
</gene>
<protein>
    <recommendedName>
        <fullName evidence="4">Nuclease SbcCD subunit D</fullName>
    </recommendedName>
</protein>
<dbReference type="InterPro" id="IPR004843">
    <property type="entry name" value="Calcineurin-like_PHP"/>
</dbReference>
<sequence>MRVLHTADFHAGRLLRGFDRTPEIHDALTEIAGLARTERADAVLVSGDLFDTGNPSAGAEHAVFDFFLRLRDAGIPGVVIAGNHDSAARLASVTGLLGWVGIQVVAQPTANPLDMVRHIETRGGETLTVGALPYLSERRLVKAADLLGGDTGTWRQKYREGMGFFLRRLGEGFSGGSVNMLMAHATVDGAVPSGSDRGMQFDLTNSYTLSGLQLPAGAQYVALGHVHKPQTVSEAPLACYPGSVIQLDFGEGGEKKQVNLIEVEAGRPARVHALPLASGRELRTLRVDLDGVESRLSKLQGFDGLLKVVVRAPAGTALPGLKDRVLKLAPNTLAVELDAAQEDLALPEQKREGLSLMELYERYWRERRGELPADLRAAFREADLQAQEGPGGESTGEPEAVA</sequence>
<evidence type="ECO:0000256" key="3">
    <source>
        <dbReference type="ARBA" id="ARBA00022839"/>
    </source>
</evidence>
<dbReference type="PANTHER" id="PTHR30337">
    <property type="entry name" value="COMPONENT OF ATP-DEPENDENT DSDNA EXONUCLEASE"/>
    <property type="match status" value="1"/>
</dbReference>